<dbReference type="AlphaFoldDB" id="A0A2K3NQE4"/>
<reference evidence="1 2" key="1">
    <citation type="journal article" date="2014" name="Am. J. Bot.">
        <title>Genome assembly and annotation for red clover (Trifolium pratense; Fabaceae).</title>
        <authorList>
            <person name="Istvanek J."/>
            <person name="Jaros M."/>
            <person name="Krenek A."/>
            <person name="Repkova J."/>
        </authorList>
    </citation>
    <scope>NUCLEOTIDE SEQUENCE [LARGE SCALE GENOMIC DNA]</scope>
    <source>
        <strain evidence="2">cv. Tatra</strain>
        <tissue evidence="1">Young leaves</tissue>
    </source>
</reference>
<evidence type="ECO:0000313" key="1">
    <source>
        <dbReference type="EMBL" id="PNY05243.1"/>
    </source>
</evidence>
<name>A0A2K3NQE4_TRIPR</name>
<proteinExistence type="predicted"/>
<sequence length="182" mass="20875">MEVEVLNETLAPWNDLLNFCYGFFAANFLCGEGVAGLKNSSIWWRDIWRIGNTSEEDWFRINVSNIIGDGKVIGFWKEKWLGSEPFRELFPSLFSLSNQQDASIANMGYWVNNSWTWQLSWTATLPAEAAVAAAKLQQLLTEISLRRGLPDRPNRSRIQLVFFQSKHTIRLCRTGLTQSLLI</sequence>
<protein>
    <submittedName>
        <fullName evidence="1">Uncharacterized protein</fullName>
    </submittedName>
</protein>
<dbReference type="PANTHER" id="PTHR36617:SF16">
    <property type="entry name" value="OS04G0516500 PROTEIN"/>
    <property type="match status" value="1"/>
</dbReference>
<dbReference type="Proteomes" id="UP000236291">
    <property type="component" value="Unassembled WGS sequence"/>
</dbReference>
<dbReference type="PANTHER" id="PTHR36617">
    <property type="entry name" value="PROTEIN, PUTATIVE-RELATED"/>
    <property type="match status" value="1"/>
</dbReference>
<gene>
    <name evidence="1" type="ORF">L195_g001686</name>
</gene>
<reference evidence="1 2" key="2">
    <citation type="journal article" date="2017" name="Front. Plant Sci.">
        <title>Gene Classification and Mining of Molecular Markers Useful in Red Clover (Trifolium pratense) Breeding.</title>
        <authorList>
            <person name="Istvanek J."/>
            <person name="Dluhosova J."/>
            <person name="Dluhos P."/>
            <person name="Patkova L."/>
            <person name="Nedelnik J."/>
            <person name="Repkova J."/>
        </authorList>
    </citation>
    <scope>NUCLEOTIDE SEQUENCE [LARGE SCALE GENOMIC DNA]</scope>
    <source>
        <strain evidence="2">cv. Tatra</strain>
        <tissue evidence="1">Young leaves</tissue>
    </source>
</reference>
<organism evidence="1 2">
    <name type="scientific">Trifolium pratense</name>
    <name type="common">Red clover</name>
    <dbReference type="NCBI Taxonomy" id="57577"/>
    <lineage>
        <taxon>Eukaryota</taxon>
        <taxon>Viridiplantae</taxon>
        <taxon>Streptophyta</taxon>
        <taxon>Embryophyta</taxon>
        <taxon>Tracheophyta</taxon>
        <taxon>Spermatophyta</taxon>
        <taxon>Magnoliopsida</taxon>
        <taxon>eudicotyledons</taxon>
        <taxon>Gunneridae</taxon>
        <taxon>Pentapetalae</taxon>
        <taxon>rosids</taxon>
        <taxon>fabids</taxon>
        <taxon>Fabales</taxon>
        <taxon>Fabaceae</taxon>
        <taxon>Papilionoideae</taxon>
        <taxon>50 kb inversion clade</taxon>
        <taxon>NPAAA clade</taxon>
        <taxon>Hologalegina</taxon>
        <taxon>IRL clade</taxon>
        <taxon>Trifolieae</taxon>
        <taxon>Trifolium</taxon>
    </lineage>
</organism>
<dbReference type="EMBL" id="ASHM01000700">
    <property type="protein sequence ID" value="PNY05243.1"/>
    <property type="molecule type" value="Genomic_DNA"/>
</dbReference>
<evidence type="ECO:0000313" key="2">
    <source>
        <dbReference type="Proteomes" id="UP000236291"/>
    </source>
</evidence>
<accession>A0A2K3NQE4</accession>
<comment type="caution">
    <text evidence="1">The sequence shown here is derived from an EMBL/GenBank/DDBJ whole genome shotgun (WGS) entry which is preliminary data.</text>
</comment>